<reference evidence="2 3" key="1">
    <citation type="submission" date="2017-07" db="EMBL/GenBank/DDBJ databases">
        <title>Genomes of Fischerella (Mastigocladus) sp. strains.</title>
        <authorList>
            <person name="Miller S.R."/>
        </authorList>
    </citation>
    <scope>NUCLEOTIDE SEQUENCE [LARGE SCALE GENOMIC DNA]</scope>
    <source>
        <strain evidence="2 3">CCMEE 5318</strain>
    </source>
</reference>
<accession>A0A2N6LIB5</accession>
<gene>
    <name evidence="2" type="ORF">CEN46_09095</name>
</gene>
<name>A0A2N6LIB5_9CYAN</name>
<feature type="transmembrane region" description="Helical" evidence="1">
    <location>
        <begin position="53"/>
        <end position="76"/>
    </location>
</feature>
<evidence type="ECO:0000313" key="2">
    <source>
        <dbReference type="EMBL" id="PMB23968.1"/>
    </source>
</evidence>
<feature type="transmembrane region" description="Helical" evidence="1">
    <location>
        <begin position="96"/>
        <end position="117"/>
    </location>
</feature>
<keyword evidence="1" id="KW-1133">Transmembrane helix</keyword>
<dbReference type="EMBL" id="NMQE01000248">
    <property type="protein sequence ID" value="PMB23968.1"/>
    <property type="molecule type" value="Genomic_DNA"/>
</dbReference>
<evidence type="ECO:0000313" key="3">
    <source>
        <dbReference type="Proteomes" id="UP000235081"/>
    </source>
</evidence>
<evidence type="ECO:0000256" key="1">
    <source>
        <dbReference type="SAM" id="Phobius"/>
    </source>
</evidence>
<keyword evidence="1" id="KW-0472">Membrane</keyword>
<protein>
    <submittedName>
        <fullName evidence="2">Uncharacterized protein</fullName>
    </submittedName>
</protein>
<sequence length="136" mass="15760">MSIHEILILPLRKALNTEGFLYFSWVIVGAVFVLLFLLLFWRFIISLPKKTRRLFFIAGAIYVAGTIGTEMVGGYYANYYTQTNMIYALITTVEEVLEMMGIIVFIYALLSYISFYMNGIDVGFHIMDRKKQRLIT</sequence>
<organism evidence="2 3">
    <name type="scientific">Fischerella thermalis CCMEE 5318</name>
    <dbReference type="NCBI Taxonomy" id="2019666"/>
    <lineage>
        <taxon>Bacteria</taxon>
        <taxon>Bacillati</taxon>
        <taxon>Cyanobacteriota</taxon>
        <taxon>Cyanophyceae</taxon>
        <taxon>Nostocales</taxon>
        <taxon>Hapalosiphonaceae</taxon>
        <taxon>Fischerella</taxon>
    </lineage>
</organism>
<proteinExistence type="predicted"/>
<keyword evidence="1" id="KW-0812">Transmembrane</keyword>
<feature type="transmembrane region" description="Helical" evidence="1">
    <location>
        <begin position="20"/>
        <end position="41"/>
    </location>
</feature>
<dbReference type="Proteomes" id="UP000235081">
    <property type="component" value="Unassembled WGS sequence"/>
</dbReference>
<comment type="caution">
    <text evidence="2">The sequence shown here is derived from an EMBL/GenBank/DDBJ whole genome shotgun (WGS) entry which is preliminary data.</text>
</comment>
<dbReference type="AlphaFoldDB" id="A0A2N6LIB5"/>